<evidence type="ECO:0000259" key="2">
    <source>
        <dbReference type="Pfam" id="PF02272"/>
    </source>
</evidence>
<keyword evidence="4" id="KW-1185">Reference proteome</keyword>
<feature type="domain" description="DHHA1" evidence="2">
    <location>
        <begin position="225"/>
        <end position="316"/>
    </location>
</feature>
<gene>
    <name evidence="3" type="ORF">OW763_06150</name>
</gene>
<name>A0ABT4CY68_9CLOT</name>
<dbReference type="PANTHER" id="PTHR47618:SF1">
    <property type="entry name" value="BIFUNCTIONAL OLIGORIBONUCLEASE AND PAP PHOSPHATASE NRNA"/>
    <property type="match status" value="1"/>
</dbReference>
<reference evidence="3" key="1">
    <citation type="submission" date="2022-12" db="EMBL/GenBank/DDBJ databases">
        <authorList>
            <person name="Wang J."/>
        </authorList>
    </citation>
    <scope>NUCLEOTIDE SEQUENCE</scope>
    <source>
        <strain evidence="3">HY-45-18</strain>
    </source>
</reference>
<dbReference type="SUPFAM" id="SSF64182">
    <property type="entry name" value="DHH phosphoesterases"/>
    <property type="match status" value="1"/>
</dbReference>
<evidence type="ECO:0000313" key="3">
    <source>
        <dbReference type="EMBL" id="MCY6483929.1"/>
    </source>
</evidence>
<dbReference type="Pfam" id="PF02272">
    <property type="entry name" value="DHHA1"/>
    <property type="match status" value="1"/>
</dbReference>
<evidence type="ECO:0000259" key="1">
    <source>
        <dbReference type="Pfam" id="PF01368"/>
    </source>
</evidence>
<dbReference type="PANTHER" id="PTHR47618">
    <property type="entry name" value="BIFUNCTIONAL OLIGORIBONUCLEASE AND PAP PHOSPHATASE NRNA"/>
    <property type="match status" value="1"/>
</dbReference>
<comment type="caution">
    <text evidence="3">The sequence shown here is derived from an EMBL/GenBank/DDBJ whole genome shotgun (WGS) entry which is preliminary data.</text>
</comment>
<dbReference type="InterPro" id="IPR001667">
    <property type="entry name" value="DDH_dom"/>
</dbReference>
<dbReference type="InterPro" id="IPR051319">
    <property type="entry name" value="Oligoribo/pAp-PDE_c-di-AMP_PDE"/>
</dbReference>
<organism evidence="3 4">
    <name type="scientific">Clostridium aestuarii</name>
    <dbReference type="NCBI Taxonomy" id="338193"/>
    <lineage>
        <taxon>Bacteria</taxon>
        <taxon>Bacillati</taxon>
        <taxon>Bacillota</taxon>
        <taxon>Clostridia</taxon>
        <taxon>Eubacteriales</taxon>
        <taxon>Clostridiaceae</taxon>
        <taxon>Clostridium</taxon>
    </lineage>
</organism>
<protein>
    <submittedName>
        <fullName evidence="3">Bifunctional oligoribonuclease/PAP phosphatase NrnA</fullName>
    </submittedName>
</protein>
<feature type="domain" description="DDH" evidence="1">
    <location>
        <begin position="15"/>
        <end position="156"/>
    </location>
</feature>
<dbReference type="Proteomes" id="UP001078443">
    <property type="component" value="Unassembled WGS sequence"/>
</dbReference>
<dbReference type="RefSeq" id="WP_268040203.1">
    <property type="nucleotide sequence ID" value="NZ_JAPQER010000002.1"/>
</dbReference>
<sequence>MIIDDIIDVIRKSEKIGITYHVSPDGDALGSSLALMQGLLKLGKEVYIMSKDILPENFGYLPSSLKIDKNNCCVLENTDTVIVLDCGNVERISSNMKFQNSNYTLINIDHHLSNDLYGDLNYVNAKAAATAEIVYELLNLMDVFIDKDIATCLYTALITDTGSFKHSNTTPLTHNIAANLINTGIDFSQIHRNIFENMNFSRLKLHGRVIDNMFLVLNEEVCVMELTQKLLDEFELDKADTSDIISIGTKINTVEVTLLLKESQEGTKVSLRSKSKVDVRKIAEVFGGGGHIRASGFLCKKSLEITKKLLIKEIEKELIK</sequence>
<dbReference type="Pfam" id="PF01368">
    <property type="entry name" value="DHH"/>
    <property type="match status" value="1"/>
</dbReference>
<evidence type="ECO:0000313" key="4">
    <source>
        <dbReference type="Proteomes" id="UP001078443"/>
    </source>
</evidence>
<accession>A0ABT4CY68</accession>
<dbReference type="InterPro" id="IPR003156">
    <property type="entry name" value="DHHA1_dom"/>
</dbReference>
<dbReference type="EMBL" id="JAPQER010000002">
    <property type="protein sequence ID" value="MCY6483929.1"/>
    <property type="molecule type" value="Genomic_DNA"/>
</dbReference>
<dbReference type="InterPro" id="IPR038763">
    <property type="entry name" value="DHH_sf"/>
</dbReference>
<proteinExistence type="predicted"/>
<dbReference type="Gene3D" id="3.10.310.30">
    <property type="match status" value="1"/>
</dbReference>
<dbReference type="Gene3D" id="3.90.1640.10">
    <property type="entry name" value="inorganic pyrophosphatase (n-terminal core)"/>
    <property type="match status" value="1"/>
</dbReference>